<dbReference type="RefSeq" id="WP_013570363.1">
    <property type="nucleotide sequence ID" value="NC_014963.1"/>
</dbReference>
<dbReference type="SUPFAM" id="SSF55073">
    <property type="entry name" value="Nucleotide cyclase"/>
    <property type="match status" value="1"/>
</dbReference>
<dbReference type="InterPro" id="IPR029787">
    <property type="entry name" value="Nucleotide_cyclase"/>
</dbReference>
<dbReference type="Pfam" id="PF00990">
    <property type="entry name" value="GGDEF"/>
    <property type="match status" value="1"/>
</dbReference>
<dbReference type="Proteomes" id="UP000006844">
    <property type="component" value="Chromosome"/>
</dbReference>
<feature type="transmembrane region" description="Helical" evidence="3">
    <location>
        <begin position="59"/>
        <end position="83"/>
    </location>
</feature>
<dbReference type="STRING" id="401053.AciPR4_3884"/>
<dbReference type="InterPro" id="IPR043128">
    <property type="entry name" value="Rev_trsase/Diguanyl_cyclase"/>
</dbReference>
<evidence type="ECO:0000313" key="6">
    <source>
        <dbReference type="Proteomes" id="UP000006844"/>
    </source>
</evidence>
<proteinExistence type="predicted"/>
<reference evidence="5 6" key="1">
    <citation type="journal article" date="2012" name="Stand. Genomic Sci.">
        <title>Complete genome sequence of Terriglobus saanensis type strain SP1PR4(T), an Acidobacteria from tundra soil.</title>
        <authorList>
            <person name="Rawat S.R."/>
            <person name="Mannisto M.K."/>
            <person name="Starovoytov V."/>
            <person name="Goodwin L."/>
            <person name="Nolan M."/>
            <person name="Hauser L."/>
            <person name="Land M."/>
            <person name="Davenport K.W."/>
            <person name="Woyke T."/>
            <person name="Haggblom M.M."/>
        </authorList>
    </citation>
    <scope>NUCLEOTIDE SEQUENCE</scope>
    <source>
        <strain evidence="6">ATCC BAA-1853 / DSM 23119 / SP1PR4</strain>
    </source>
</reference>
<feature type="transmembrane region" description="Helical" evidence="3">
    <location>
        <begin position="119"/>
        <end position="142"/>
    </location>
</feature>
<dbReference type="HOGENOM" id="CLU_000445_11_1_0"/>
<keyword evidence="3" id="KW-0472">Membrane</keyword>
<feature type="transmembrane region" description="Helical" evidence="3">
    <location>
        <begin position="37"/>
        <end position="53"/>
    </location>
</feature>
<dbReference type="PROSITE" id="PS50887">
    <property type="entry name" value="GGDEF"/>
    <property type="match status" value="1"/>
</dbReference>
<dbReference type="eggNOG" id="COG2199">
    <property type="taxonomic scope" value="Bacteria"/>
</dbReference>
<feature type="domain" description="GGDEF" evidence="4">
    <location>
        <begin position="245"/>
        <end position="378"/>
    </location>
</feature>
<dbReference type="PANTHER" id="PTHR45138">
    <property type="entry name" value="REGULATORY COMPONENTS OF SENSORY TRANSDUCTION SYSTEM"/>
    <property type="match status" value="1"/>
</dbReference>
<dbReference type="PANTHER" id="PTHR45138:SF9">
    <property type="entry name" value="DIGUANYLATE CYCLASE DGCM-RELATED"/>
    <property type="match status" value="1"/>
</dbReference>
<keyword evidence="6" id="KW-1185">Reference proteome</keyword>
<dbReference type="EMBL" id="CP002467">
    <property type="protein sequence ID" value="ADV84633.1"/>
    <property type="molecule type" value="Genomic_DNA"/>
</dbReference>
<feature type="transmembrane region" description="Helical" evidence="3">
    <location>
        <begin position="183"/>
        <end position="202"/>
    </location>
</feature>
<dbReference type="OrthoDB" id="115048at2"/>
<dbReference type="EC" id="2.7.7.65" evidence="1"/>
<dbReference type="Gene3D" id="3.30.70.270">
    <property type="match status" value="1"/>
</dbReference>
<protein>
    <recommendedName>
        <fullName evidence="1">diguanylate cyclase</fullName>
        <ecNumber evidence="1">2.7.7.65</ecNumber>
    </recommendedName>
</protein>
<dbReference type="KEGG" id="tsa:AciPR4_3884"/>
<feature type="transmembrane region" description="Helical" evidence="3">
    <location>
        <begin position="6"/>
        <end position="25"/>
    </location>
</feature>
<comment type="catalytic activity">
    <reaction evidence="2">
        <text>2 GTP = 3',3'-c-di-GMP + 2 diphosphate</text>
        <dbReference type="Rhea" id="RHEA:24898"/>
        <dbReference type="ChEBI" id="CHEBI:33019"/>
        <dbReference type="ChEBI" id="CHEBI:37565"/>
        <dbReference type="ChEBI" id="CHEBI:58805"/>
        <dbReference type="EC" id="2.7.7.65"/>
    </reaction>
</comment>
<dbReference type="AlphaFoldDB" id="E8V2T6"/>
<feature type="transmembrane region" description="Helical" evidence="3">
    <location>
        <begin position="154"/>
        <end position="177"/>
    </location>
</feature>
<evidence type="ECO:0000256" key="3">
    <source>
        <dbReference type="SAM" id="Phobius"/>
    </source>
</evidence>
<dbReference type="GO" id="GO:0052621">
    <property type="term" value="F:diguanylate cyclase activity"/>
    <property type="evidence" value="ECO:0007669"/>
    <property type="project" value="UniProtKB-EC"/>
</dbReference>
<evidence type="ECO:0000259" key="4">
    <source>
        <dbReference type="PROSITE" id="PS50887"/>
    </source>
</evidence>
<evidence type="ECO:0000256" key="1">
    <source>
        <dbReference type="ARBA" id="ARBA00012528"/>
    </source>
</evidence>
<name>E8V2T6_TERSS</name>
<gene>
    <name evidence="5" type="ordered locus">AciPR4_3884</name>
</gene>
<accession>E8V2T6</accession>
<dbReference type="CDD" id="cd01949">
    <property type="entry name" value="GGDEF"/>
    <property type="match status" value="1"/>
</dbReference>
<dbReference type="InterPro" id="IPR050469">
    <property type="entry name" value="Diguanylate_Cyclase"/>
</dbReference>
<keyword evidence="3" id="KW-0812">Transmembrane</keyword>
<dbReference type="SMART" id="SM00267">
    <property type="entry name" value="GGDEF"/>
    <property type="match status" value="1"/>
</dbReference>
<dbReference type="InterPro" id="IPR000160">
    <property type="entry name" value="GGDEF_dom"/>
</dbReference>
<dbReference type="NCBIfam" id="TIGR00254">
    <property type="entry name" value="GGDEF"/>
    <property type="match status" value="1"/>
</dbReference>
<evidence type="ECO:0000313" key="5">
    <source>
        <dbReference type="EMBL" id="ADV84633.1"/>
    </source>
</evidence>
<feature type="transmembrane region" description="Helical" evidence="3">
    <location>
        <begin position="95"/>
        <end position="113"/>
    </location>
</feature>
<keyword evidence="3" id="KW-1133">Transmembrane helix</keyword>
<evidence type="ECO:0000256" key="2">
    <source>
        <dbReference type="ARBA" id="ARBA00034247"/>
    </source>
</evidence>
<organism evidence="5 6">
    <name type="scientific">Terriglobus saanensis (strain ATCC BAA-1853 / DSM 23119 / SP1PR4)</name>
    <dbReference type="NCBI Taxonomy" id="401053"/>
    <lineage>
        <taxon>Bacteria</taxon>
        <taxon>Pseudomonadati</taxon>
        <taxon>Acidobacteriota</taxon>
        <taxon>Terriglobia</taxon>
        <taxon>Terriglobales</taxon>
        <taxon>Acidobacteriaceae</taxon>
        <taxon>Terriglobus</taxon>
    </lineage>
</organism>
<sequence>MDRHTVFTMQAVMLIFLSLILAVCFRSQRREREDKGPYWLAAGFFLGGLGLLLQAERGLITPVLAILVGNGLFLLLSTFMNRGLAETTGQGKGQFYYMLALSAATVANFWYYTWIKPDVLLRVIEAAIVILVMHAVTAIMLLRSKDPVTRPAVRMMATFLLMHAFGSVLRVTVAWRLHQADAWFTWTGTMSIIGLALCFLWMEGLRQTADLKYRAMTDSLTGLFNRHGLDMLSVPELDLAARYNWPCSALMMDVNHFKEINDRRGHAAGDLALSSIAGILKSTLRTSDLATRVGGDEFFVLLPNADANTTAIVVARIRVALKSLILQGPTGAAFSVSASIGTVTMPGRTTSLGELLRESDEALYREKFGRTGVSQARMGSGASTQVQTSLG</sequence>